<dbReference type="PANTHER" id="PTHR21236">
    <property type="entry name" value="GOLGI MEMBRANE PROTEIN YIP1"/>
    <property type="match status" value="1"/>
</dbReference>
<protein>
    <submittedName>
        <fullName evidence="1">Protein YIPF5 (YIP1 family member 5)</fullName>
    </submittedName>
</protein>
<dbReference type="Proteomes" id="UP001642464">
    <property type="component" value="Unassembled WGS sequence"/>
</dbReference>
<comment type="caution">
    <text evidence="1">The sequence shown here is derived from an EMBL/GenBank/DDBJ whole genome shotgun (WGS) entry which is preliminary data.</text>
</comment>
<gene>
    <name evidence="1" type="ORF">SCF082_LOCUS34044</name>
</gene>
<organism evidence="1 2">
    <name type="scientific">Durusdinium trenchii</name>
    <dbReference type="NCBI Taxonomy" id="1381693"/>
    <lineage>
        <taxon>Eukaryota</taxon>
        <taxon>Sar</taxon>
        <taxon>Alveolata</taxon>
        <taxon>Dinophyceae</taxon>
        <taxon>Suessiales</taxon>
        <taxon>Symbiodiniaceae</taxon>
        <taxon>Durusdinium</taxon>
    </lineage>
</organism>
<dbReference type="PANTHER" id="PTHR21236:SF2">
    <property type="entry name" value="PROTEIN YIPF"/>
    <property type="match status" value="1"/>
</dbReference>
<name>A0ABP0NVF7_9DINO</name>
<evidence type="ECO:0000313" key="1">
    <source>
        <dbReference type="EMBL" id="CAK9067162.1"/>
    </source>
</evidence>
<dbReference type="InterPro" id="IPR045231">
    <property type="entry name" value="Yip1/4-like"/>
</dbReference>
<proteinExistence type="predicted"/>
<accession>A0ABP0NVF7</accession>
<evidence type="ECO:0000313" key="2">
    <source>
        <dbReference type="Proteomes" id="UP001642464"/>
    </source>
</evidence>
<reference evidence="1 2" key="1">
    <citation type="submission" date="2024-02" db="EMBL/GenBank/DDBJ databases">
        <authorList>
            <person name="Chen Y."/>
            <person name="Shah S."/>
            <person name="Dougan E. K."/>
            <person name="Thang M."/>
            <person name="Chan C."/>
        </authorList>
    </citation>
    <scope>NUCLEOTIDE SEQUENCE [LARGE SCALE GENOMIC DNA]</scope>
</reference>
<dbReference type="EMBL" id="CAXAMM010030890">
    <property type="protein sequence ID" value="CAK9067162.1"/>
    <property type="molecule type" value="Genomic_DNA"/>
</dbReference>
<keyword evidence="2" id="KW-1185">Reference proteome</keyword>
<sequence>MRGVALFKKLDEEVLRDADLSGPLMICLTLGLALLLAGKLQFGYVYGLAAGGSFSICCLINVMSQKEGRRCAEQNTVVPLASCTFALSLNLCQKFCQQAPGIDLYSTMSILGYGLIPIVFLALFGIIVSLKHGAECCTKWGMQRSAFWRVGQQTTSDSYFDSCRTMNNEGRGS</sequence>